<evidence type="ECO:0000256" key="4">
    <source>
        <dbReference type="SAM" id="SignalP"/>
    </source>
</evidence>
<dbReference type="InterPro" id="IPR000169">
    <property type="entry name" value="Pept_cys_AS"/>
</dbReference>
<dbReference type="InterPro" id="IPR025660">
    <property type="entry name" value="Pept_his_AS"/>
</dbReference>
<keyword evidence="4" id="KW-0732">Signal</keyword>
<sequence length="327" mass="34639">MKFATALLVLGAAQAHKFLGGESHLLTAEDHEFIKFVAKYGKSYGTKAEFAFRAEQFKQALAKVEEHNSQNGTSTVGINQFSDLTDSEWKRMLGYKNSKRVMAAEPKVLPTENLAAEVNWVDQGAVTPVKNQGMCGSCWAFSTTGAVEGAEFLSTGTLSSFSEQQLVDCAGGQWGNYGCNGGLMDLAFQYVESNPLQLEATYAYTGVDGTCLYDATKGVGKVVGFADVTPNSSEQLKAALQNGPVSVAIEADQFAFQGYTGGVITSGCGQNLDHGVLAVGYGTENGTEYFLVKNSWGASWGVNGYVKIGAGSSNVCGILSSASYPTE</sequence>
<accession>A0A7S3CPI2</accession>
<dbReference type="Pfam" id="PF00112">
    <property type="entry name" value="Peptidase_C1"/>
    <property type="match status" value="1"/>
</dbReference>
<evidence type="ECO:0000259" key="5">
    <source>
        <dbReference type="SMART" id="SM00645"/>
    </source>
</evidence>
<dbReference type="CDD" id="cd02248">
    <property type="entry name" value="Peptidase_C1A"/>
    <property type="match status" value="1"/>
</dbReference>
<dbReference type="PROSITE" id="PS00139">
    <property type="entry name" value="THIOL_PROTEASE_CYS"/>
    <property type="match status" value="1"/>
</dbReference>
<dbReference type="GO" id="GO:0008234">
    <property type="term" value="F:cysteine-type peptidase activity"/>
    <property type="evidence" value="ECO:0007669"/>
    <property type="project" value="InterPro"/>
</dbReference>
<keyword evidence="2" id="KW-0865">Zymogen</keyword>
<dbReference type="SMART" id="SM00848">
    <property type="entry name" value="Inhibitor_I29"/>
    <property type="match status" value="1"/>
</dbReference>
<evidence type="ECO:0000256" key="3">
    <source>
        <dbReference type="ARBA" id="ARBA00023157"/>
    </source>
</evidence>
<keyword evidence="3" id="KW-1015">Disulfide bond</keyword>
<evidence type="ECO:0000259" key="6">
    <source>
        <dbReference type="SMART" id="SM00848"/>
    </source>
</evidence>
<dbReference type="InterPro" id="IPR038765">
    <property type="entry name" value="Papain-like_cys_pep_sf"/>
</dbReference>
<dbReference type="Pfam" id="PF08246">
    <property type="entry name" value="Inhibitor_I29"/>
    <property type="match status" value="1"/>
</dbReference>
<dbReference type="SUPFAM" id="SSF54001">
    <property type="entry name" value="Cysteine proteinases"/>
    <property type="match status" value="1"/>
</dbReference>
<dbReference type="EMBL" id="HBIA01008741">
    <property type="protein sequence ID" value="CAE0232707.1"/>
    <property type="molecule type" value="Transcribed_RNA"/>
</dbReference>
<dbReference type="Gene3D" id="3.90.70.10">
    <property type="entry name" value="Cysteine proteinases"/>
    <property type="match status" value="1"/>
</dbReference>
<evidence type="ECO:0008006" key="8">
    <source>
        <dbReference type="Google" id="ProtNLM"/>
    </source>
</evidence>
<dbReference type="InterPro" id="IPR013128">
    <property type="entry name" value="Peptidase_C1A"/>
</dbReference>
<dbReference type="PRINTS" id="PR00705">
    <property type="entry name" value="PAPAIN"/>
</dbReference>
<dbReference type="PROSITE" id="PS00639">
    <property type="entry name" value="THIOL_PROTEASE_HIS"/>
    <property type="match status" value="1"/>
</dbReference>
<feature type="chain" id="PRO_5031259799" description="Cysteine protease" evidence="4">
    <location>
        <begin position="16"/>
        <end position="327"/>
    </location>
</feature>
<proteinExistence type="inferred from homology"/>
<name>A0A7S3CPI2_9SPIT</name>
<dbReference type="PANTHER" id="PTHR12411">
    <property type="entry name" value="CYSTEINE PROTEASE FAMILY C1-RELATED"/>
    <property type="match status" value="1"/>
</dbReference>
<dbReference type="SMART" id="SM00645">
    <property type="entry name" value="Pept_C1"/>
    <property type="match status" value="1"/>
</dbReference>
<evidence type="ECO:0000256" key="2">
    <source>
        <dbReference type="ARBA" id="ARBA00023145"/>
    </source>
</evidence>
<evidence type="ECO:0000256" key="1">
    <source>
        <dbReference type="ARBA" id="ARBA00008455"/>
    </source>
</evidence>
<dbReference type="FunFam" id="3.90.70.10:FF:000039">
    <property type="entry name" value="Cysteine proteinase 2, putative"/>
    <property type="match status" value="1"/>
</dbReference>
<dbReference type="InterPro" id="IPR039417">
    <property type="entry name" value="Peptidase_C1A_papain-like"/>
</dbReference>
<reference evidence="7" key="1">
    <citation type="submission" date="2021-01" db="EMBL/GenBank/DDBJ databases">
        <authorList>
            <person name="Corre E."/>
            <person name="Pelletier E."/>
            <person name="Niang G."/>
            <person name="Scheremetjew M."/>
            <person name="Finn R."/>
            <person name="Kale V."/>
            <person name="Holt S."/>
            <person name="Cochrane G."/>
            <person name="Meng A."/>
            <person name="Brown T."/>
            <person name="Cohen L."/>
        </authorList>
    </citation>
    <scope>NUCLEOTIDE SEQUENCE</scope>
    <source>
        <strain evidence="7">Ras09</strain>
    </source>
</reference>
<dbReference type="AlphaFoldDB" id="A0A7S3CPI2"/>
<comment type="similarity">
    <text evidence="1">Belongs to the peptidase C1 family.</text>
</comment>
<dbReference type="InterPro" id="IPR000668">
    <property type="entry name" value="Peptidase_C1A_C"/>
</dbReference>
<feature type="signal peptide" evidence="4">
    <location>
        <begin position="1"/>
        <end position="15"/>
    </location>
</feature>
<protein>
    <recommendedName>
        <fullName evidence="8">Cysteine protease</fullName>
    </recommendedName>
</protein>
<feature type="domain" description="Cathepsin propeptide inhibitor" evidence="6">
    <location>
        <begin position="33"/>
        <end position="89"/>
    </location>
</feature>
<dbReference type="InterPro" id="IPR013201">
    <property type="entry name" value="Prot_inhib_I29"/>
</dbReference>
<dbReference type="GO" id="GO:0006508">
    <property type="term" value="P:proteolysis"/>
    <property type="evidence" value="ECO:0007669"/>
    <property type="project" value="InterPro"/>
</dbReference>
<evidence type="ECO:0000313" key="7">
    <source>
        <dbReference type="EMBL" id="CAE0232707.1"/>
    </source>
</evidence>
<feature type="domain" description="Peptidase C1A papain C-terminal" evidence="5">
    <location>
        <begin position="114"/>
        <end position="326"/>
    </location>
</feature>
<organism evidence="7">
    <name type="scientific">Strombidium rassoulzadegani</name>
    <dbReference type="NCBI Taxonomy" id="1082188"/>
    <lineage>
        <taxon>Eukaryota</taxon>
        <taxon>Sar</taxon>
        <taxon>Alveolata</taxon>
        <taxon>Ciliophora</taxon>
        <taxon>Intramacronucleata</taxon>
        <taxon>Spirotrichea</taxon>
        <taxon>Oligotrichia</taxon>
        <taxon>Strombidiidae</taxon>
        <taxon>Strombidium</taxon>
    </lineage>
</organism>
<gene>
    <name evidence="7" type="ORF">SRAS04492_LOCUS4505</name>
</gene>